<gene>
    <name evidence="1" type="ORF">BOTNAR_0240g00180</name>
</gene>
<protein>
    <submittedName>
        <fullName evidence="1">Uncharacterized protein</fullName>
    </submittedName>
</protein>
<proteinExistence type="predicted"/>
<name>A0A4Z1I289_9HELO</name>
<dbReference type="AlphaFoldDB" id="A0A4Z1I289"/>
<comment type="caution">
    <text evidence="1">The sequence shown here is derived from an EMBL/GenBank/DDBJ whole genome shotgun (WGS) entry which is preliminary data.</text>
</comment>
<accession>A0A4Z1I289</accession>
<keyword evidence="2" id="KW-1185">Reference proteome</keyword>
<reference evidence="1 2" key="1">
    <citation type="submission" date="2017-12" db="EMBL/GenBank/DDBJ databases">
        <title>Comparative genomics of Botrytis spp.</title>
        <authorList>
            <person name="Valero-Jimenez C.A."/>
            <person name="Tapia P."/>
            <person name="Veloso J."/>
            <person name="Silva-Moreno E."/>
            <person name="Staats M."/>
            <person name="Valdes J.H."/>
            <person name="Van Kan J.A.L."/>
        </authorList>
    </citation>
    <scope>NUCLEOTIDE SEQUENCE [LARGE SCALE GENOMIC DNA]</scope>
    <source>
        <strain evidence="1 2">MUCL2120</strain>
    </source>
</reference>
<sequence length="243" mass="27573">MSMWDYMHLPPYEDGVSSFSLSDEEVVFLRQKQIILGNESEGQWKINPAFLSMSYCEKQREVPEGSIRAKKQSIKYYVTIVPVDASALPPVILPESTLCVAALLNIGWKHEAAGMIFDSWKDNSKPRKLTACDDRDPTLIENTLTLCICDSYAISMVQMRMDQLAIAKQVKIDARKEMTILGLSTKFQDAMLDQDSDLLGGHVNTMDLCFWIIDALGKRYRNLVLSLRYLKNYAATGIKAMNW</sequence>
<dbReference type="Proteomes" id="UP000297452">
    <property type="component" value="Unassembled WGS sequence"/>
</dbReference>
<dbReference type="OrthoDB" id="5429780at2759"/>
<organism evidence="1 2">
    <name type="scientific">Botryotinia narcissicola</name>
    <dbReference type="NCBI Taxonomy" id="278944"/>
    <lineage>
        <taxon>Eukaryota</taxon>
        <taxon>Fungi</taxon>
        <taxon>Dikarya</taxon>
        <taxon>Ascomycota</taxon>
        <taxon>Pezizomycotina</taxon>
        <taxon>Leotiomycetes</taxon>
        <taxon>Helotiales</taxon>
        <taxon>Sclerotiniaceae</taxon>
        <taxon>Botryotinia</taxon>
    </lineage>
</organism>
<evidence type="ECO:0000313" key="2">
    <source>
        <dbReference type="Proteomes" id="UP000297452"/>
    </source>
</evidence>
<dbReference type="EMBL" id="PQXJ01000240">
    <property type="protein sequence ID" value="TGO55661.1"/>
    <property type="molecule type" value="Genomic_DNA"/>
</dbReference>
<evidence type="ECO:0000313" key="1">
    <source>
        <dbReference type="EMBL" id="TGO55661.1"/>
    </source>
</evidence>